<reference evidence="3 4" key="1">
    <citation type="submission" date="2019-06" db="EMBL/GenBank/DDBJ databases">
        <authorList>
            <person name="Broberg M."/>
        </authorList>
    </citation>
    <scope>NUCLEOTIDE SEQUENCE [LARGE SCALE GENOMIC DNA]</scope>
</reference>
<organism evidence="3 4">
    <name type="scientific">Bionectria ochroleuca</name>
    <name type="common">Gliocladium roseum</name>
    <dbReference type="NCBI Taxonomy" id="29856"/>
    <lineage>
        <taxon>Eukaryota</taxon>
        <taxon>Fungi</taxon>
        <taxon>Dikarya</taxon>
        <taxon>Ascomycota</taxon>
        <taxon>Pezizomycotina</taxon>
        <taxon>Sordariomycetes</taxon>
        <taxon>Hypocreomycetidae</taxon>
        <taxon>Hypocreales</taxon>
        <taxon>Bionectriaceae</taxon>
        <taxon>Clonostachys</taxon>
    </lineage>
</organism>
<evidence type="ECO:0000313" key="3">
    <source>
        <dbReference type="EMBL" id="VUC22446.1"/>
    </source>
</evidence>
<name>A0ABY6TUW3_BIOOC</name>
<dbReference type="EMBL" id="CABFNS010000600">
    <property type="protein sequence ID" value="VUC22446.1"/>
    <property type="molecule type" value="Genomic_DNA"/>
</dbReference>
<gene>
    <name evidence="3" type="ORF">CLO192961_LOCUS86363</name>
</gene>
<evidence type="ECO:0008006" key="5">
    <source>
        <dbReference type="Google" id="ProtNLM"/>
    </source>
</evidence>
<evidence type="ECO:0000256" key="2">
    <source>
        <dbReference type="SAM" id="MobiDB-lite"/>
    </source>
</evidence>
<evidence type="ECO:0000313" key="4">
    <source>
        <dbReference type="Proteomes" id="UP000766486"/>
    </source>
</evidence>
<keyword evidence="4" id="KW-1185">Reference proteome</keyword>
<dbReference type="CDD" id="cd00067">
    <property type="entry name" value="GAL4"/>
    <property type="match status" value="1"/>
</dbReference>
<accession>A0ABY6TUW3</accession>
<feature type="compositionally biased region" description="Low complexity" evidence="2">
    <location>
        <begin position="129"/>
        <end position="143"/>
    </location>
</feature>
<keyword evidence="1" id="KW-0539">Nucleus</keyword>
<dbReference type="PANTHER" id="PTHR47256">
    <property type="entry name" value="ZN(II)2CYS6 TRANSCRIPTION FACTOR (EUROFUNG)-RELATED"/>
    <property type="match status" value="1"/>
</dbReference>
<comment type="caution">
    <text evidence="3">The sequence shown here is derived from an EMBL/GenBank/DDBJ whole genome shotgun (WGS) entry which is preliminary data.</text>
</comment>
<sequence>MCDNQRPICAACLKRGTECTFDGLPAEADELTESDELLSLLTSALTEEEVMTVLSDIKHRNNFSESLKHLKTLRDEGLFEDTSGTDLALAPDQDSLEFELMTRHSVLFPASVALDKALVSQKASSSSQSADAAHAGSHQASSSTVASKPQPVKLFDPRLRKVDFSAWTDVSIDNLDAARLISQYLEVDHPVLGLFDHDLFLADLSTGRKRFCTSFLVNAILSWGLLQYLPPKSPGGLSESSKFFSRARGQWVTGSMGDSFPAVAGLQLLSLVATFSGQGPSAKKLLFDGIDMAKRLGLLSSDTETSKSAREYRDDELKAASSAAWGLFCHTTLHALHCQKCELWSIGPPTLPFPASNDPTTLYYLCQLWIIVHDMLREYFSPERISEPVRYNVQFVQSTFRRLLDWGSCLPLSLARGNKTTHQGAILHIYFHAASITLLRPLVLFDDGSAFTVDSGPEKPAKDFLNASSNQLKRLVSLYQANFSNAFELSILWHTGCLFVANAVIRDETSPSSRLHFWRCLHGYRSLYPKSPLVKSIAKGLLLMAVMENLITKEEAYREIGEFPSGNDGEHSHAMEPTEACFVVDLDLGLSDAVGSHVDSLAQNFDDMFMDYNE</sequence>
<evidence type="ECO:0000256" key="1">
    <source>
        <dbReference type="ARBA" id="ARBA00023242"/>
    </source>
</evidence>
<dbReference type="InterPro" id="IPR001138">
    <property type="entry name" value="Zn2Cys6_DnaBD"/>
</dbReference>
<dbReference type="PANTHER" id="PTHR47256:SF1">
    <property type="entry name" value="ZN(II)2CYS6 TRANSCRIPTION FACTOR (EUROFUNG)"/>
    <property type="match status" value="1"/>
</dbReference>
<feature type="region of interest" description="Disordered" evidence="2">
    <location>
        <begin position="129"/>
        <end position="149"/>
    </location>
</feature>
<proteinExistence type="predicted"/>
<dbReference type="CDD" id="cd12148">
    <property type="entry name" value="fungal_TF_MHR"/>
    <property type="match status" value="1"/>
</dbReference>
<protein>
    <recommendedName>
        <fullName evidence="5">Transcription factor domain-containing protein</fullName>
    </recommendedName>
</protein>
<dbReference type="InterPro" id="IPR053187">
    <property type="entry name" value="Notoamide_regulator"/>
</dbReference>
<dbReference type="Proteomes" id="UP000766486">
    <property type="component" value="Unassembled WGS sequence"/>
</dbReference>